<dbReference type="InterPro" id="IPR001347">
    <property type="entry name" value="SIS_dom"/>
</dbReference>
<dbReference type="InterPro" id="IPR046348">
    <property type="entry name" value="SIS_dom_sf"/>
</dbReference>
<dbReference type="GO" id="GO:0019899">
    <property type="term" value="F:enzyme binding"/>
    <property type="evidence" value="ECO:0007669"/>
    <property type="project" value="TreeGrafter"/>
</dbReference>
<organism evidence="3 4">
    <name type="scientific">Acanthamoeba castellanii (strain ATCC 30010 / Neff)</name>
    <dbReference type="NCBI Taxonomy" id="1257118"/>
    <lineage>
        <taxon>Eukaryota</taxon>
        <taxon>Amoebozoa</taxon>
        <taxon>Discosea</taxon>
        <taxon>Longamoebia</taxon>
        <taxon>Centramoebida</taxon>
        <taxon>Acanthamoebidae</taxon>
        <taxon>Acanthamoeba</taxon>
    </lineage>
</organism>
<dbReference type="AlphaFoldDB" id="L8H4L0"/>
<dbReference type="GO" id="GO:0009750">
    <property type="term" value="P:response to fructose"/>
    <property type="evidence" value="ECO:0007669"/>
    <property type="project" value="TreeGrafter"/>
</dbReference>
<dbReference type="Proteomes" id="UP000011083">
    <property type="component" value="Unassembled WGS sequence"/>
</dbReference>
<dbReference type="EMBL" id="KB007926">
    <property type="protein sequence ID" value="ELR20090.1"/>
    <property type="molecule type" value="Genomic_DNA"/>
</dbReference>
<dbReference type="PROSITE" id="PS01272">
    <property type="entry name" value="GCKR"/>
    <property type="match status" value="1"/>
</dbReference>
<reference evidence="3 4" key="1">
    <citation type="journal article" date="2013" name="Genome Biol.">
        <title>Genome of Acanthamoeba castellanii highlights extensive lateral gene transfer and early evolution of tyrosine kinase signaling.</title>
        <authorList>
            <person name="Clarke M."/>
            <person name="Lohan A.J."/>
            <person name="Liu B."/>
            <person name="Lagkouvardos I."/>
            <person name="Roy S."/>
            <person name="Zafar N."/>
            <person name="Bertelli C."/>
            <person name="Schilde C."/>
            <person name="Kianianmomeni A."/>
            <person name="Burglin T.R."/>
            <person name="Frech C."/>
            <person name="Turcotte B."/>
            <person name="Kopec K.O."/>
            <person name="Synnott J.M."/>
            <person name="Choo C."/>
            <person name="Paponov I."/>
            <person name="Finkler A."/>
            <person name="Soon Heng Tan C."/>
            <person name="Hutchins A.P."/>
            <person name="Weinmeier T."/>
            <person name="Rattei T."/>
            <person name="Chu J.S."/>
            <person name="Gimenez G."/>
            <person name="Irimia M."/>
            <person name="Rigden D.J."/>
            <person name="Fitzpatrick D.A."/>
            <person name="Lorenzo-Morales J."/>
            <person name="Bateman A."/>
            <person name="Chiu C.H."/>
            <person name="Tang P."/>
            <person name="Hegemann P."/>
            <person name="Fromm H."/>
            <person name="Raoult D."/>
            <person name="Greub G."/>
            <person name="Miranda-Saavedra D."/>
            <person name="Chen N."/>
            <person name="Nash P."/>
            <person name="Ginger M.L."/>
            <person name="Horn M."/>
            <person name="Schaap P."/>
            <person name="Caler L."/>
            <person name="Loftus B."/>
        </authorList>
    </citation>
    <scope>NUCLEOTIDE SEQUENCE [LARGE SCALE GENOMIC DNA]</scope>
    <source>
        <strain evidence="3 4">Neff</strain>
    </source>
</reference>
<evidence type="ECO:0000256" key="1">
    <source>
        <dbReference type="ARBA" id="ARBA00023277"/>
    </source>
</evidence>
<keyword evidence="3" id="KW-0808">Transferase</keyword>
<dbReference type="GO" id="GO:0030246">
    <property type="term" value="F:carbohydrate binding"/>
    <property type="evidence" value="ECO:0007669"/>
    <property type="project" value="TreeGrafter"/>
</dbReference>
<dbReference type="STRING" id="1257118.L8H4L0"/>
<evidence type="ECO:0000313" key="4">
    <source>
        <dbReference type="Proteomes" id="UP000011083"/>
    </source>
</evidence>
<dbReference type="PROSITE" id="PS51464">
    <property type="entry name" value="SIS"/>
    <property type="match status" value="1"/>
</dbReference>
<feature type="domain" description="SIS" evidence="2">
    <location>
        <begin position="79"/>
        <end position="282"/>
    </location>
</feature>
<dbReference type="InterPro" id="IPR040190">
    <property type="entry name" value="MURQ/GCKR"/>
</dbReference>
<dbReference type="GO" id="GO:0004857">
    <property type="term" value="F:enzyme inhibitor activity"/>
    <property type="evidence" value="ECO:0007669"/>
    <property type="project" value="TreeGrafter"/>
</dbReference>
<dbReference type="InterPro" id="IPR005486">
    <property type="entry name" value="Glucokinase_regulatory_CS"/>
</dbReference>
<name>L8H4L0_ACACF</name>
<keyword evidence="1" id="KW-0119">Carbohydrate metabolism</keyword>
<dbReference type="GO" id="GO:1901135">
    <property type="term" value="P:carbohydrate derivative metabolic process"/>
    <property type="evidence" value="ECO:0007669"/>
    <property type="project" value="InterPro"/>
</dbReference>
<dbReference type="PANTHER" id="PTHR10088">
    <property type="entry name" value="GLUCOKINASE REGULATORY PROTEIN"/>
    <property type="match status" value="1"/>
</dbReference>
<dbReference type="OrthoDB" id="311172at2759"/>
<dbReference type="RefSeq" id="XP_004342200.1">
    <property type="nucleotide sequence ID" value="XM_004342151.1"/>
</dbReference>
<dbReference type="GeneID" id="14920934"/>
<evidence type="ECO:0000259" key="2">
    <source>
        <dbReference type="PROSITE" id="PS51464"/>
    </source>
</evidence>
<dbReference type="Pfam" id="PF22645">
    <property type="entry name" value="GKRP_SIS_N"/>
    <property type="match status" value="1"/>
</dbReference>
<accession>L8H4L0</accession>
<evidence type="ECO:0000313" key="3">
    <source>
        <dbReference type="EMBL" id="ELR20090.1"/>
    </source>
</evidence>
<dbReference type="GO" id="GO:0042593">
    <property type="term" value="P:glucose homeostasis"/>
    <property type="evidence" value="ECO:0007669"/>
    <property type="project" value="TreeGrafter"/>
</dbReference>
<dbReference type="KEGG" id="acan:ACA1_114800"/>
<gene>
    <name evidence="3" type="ORF">ACA1_114800</name>
</gene>
<protein>
    <submittedName>
        <fullName evidence="3">Glucokinase regulator, putative</fullName>
    </submittedName>
</protein>
<dbReference type="GO" id="GO:0070095">
    <property type="term" value="F:fructose-6-phosphate binding"/>
    <property type="evidence" value="ECO:0007669"/>
    <property type="project" value="TreeGrafter"/>
</dbReference>
<keyword evidence="4" id="KW-1185">Reference proteome</keyword>
<sequence length="320" mass="34113">MEGSAGRAEQLLHGGEGVWSGPPSVTERVNEASVEMDVVSPTGFLRVCRHSDAQLFSGWRSGLSVYDLLPSLDHLVTVVASLLRAPAQEEAAVVLSGCGTSGRLAFFLSRGFNELLVGLGRKPLFYYLVSGGDEAVIASRESAEDNPHLGTQDLIAITKGKARVLFVGITCGFSAGYVAGQLVYAMSQPHFSSVLLGFNPVSLARDNPIEKWDHTFKQVAVRLQQAHLRDLADSAGAPPRHYVLNPLVGPETLTGSSRMKGGSATKFLLETIFARAIAEVGGVDLVPSPSADAPLFPKPVTTEGLLQAYEITYRQAPHSS</sequence>
<dbReference type="GO" id="GO:0005829">
    <property type="term" value="C:cytosol"/>
    <property type="evidence" value="ECO:0007669"/>
    <property type="project" value="TreeGrafter"/>
</dbReference>
<proteinExistence type="predicted"/>
<dbReference type="GO" id="GO:0005654">
    <property type="term" value="C:nucleoplasm"/>
    <property type="evidence" value="ECO:0007669"/>
    <property type="project" value="TreeGrafter"/>
</dbReference>
<keyword evidence="3" id="KW-0418">Kinase</keyword>
<dbReference type="GO" id="GO:0016301">
    <property type="term" value="F:kinase activity"/>
    <property type="evidence" value="ECO:0007669"/>
    <property type="project" value="UniProtKB-KW"/>
</dbReference>
<dbReference type="VEuPathDB" id="AmoebaDB:ACA1_114800"/>
<dbReference type="SUPFAM" id="SSF53697">
    <property type="entry name" value="SIS domain"/>
    <property type="match status" value="1"/>
</dbReference>
<dbReference type="PANTHER" id="PTHR10088:SF4">
    <property type="entry name" value="GLUCOKINASE REGULATORY PROTEIN"/>
    <property type="match status" value="1"/>
</dbReference>
<dbReference type="Gene3D" id="3.40.50.10490">
    <property type="entry name" value="Glucose-6-phosphate isomerase like protein, domain 1"/>
    <property type="match status" value="1"/>
</dbReference>